<dbReference type="Proteomes" id="UP000319142">
    <property type="component" value="Unassembled WGS sequence"/>
</dbReference>
<evidence type="ECO:0000313" key="2">
    <source>
        <dbReference type="Proteomes" id="UP000319142"/>
    </source>
</evidence>
<dbReference type="RefSeq" id="WP_273135091.1">
    <property type="nucleotide sequence ID" value="NZ_VMRX01000054.1"/>
</dbReference>
<dbReference type="AlphaFoldDB" id="A0A558B2J6"/>
<proteinExistence type="predicted"/>
<organism evidence="1 2">
    <name type="scientific">Marinobacter vinifirmus</name>
    <dbReference type="NCBI Taxonomy" id="355591"/>
    <lineage>
        <taxon>Bacteria</taxon>
        <taxon>Pseudomonadati</taxon>
        <taxon>Pseudomonadota</taxon>
        <taxon>Gammaproteobacteria</taxon>
        <taxon>Pseudomonadales</taxon>
        <taxon>Marinobacteraceae</taxon>
        <taxon>Marinobacter</taxon>
    </lineage>
</organism>
<dbReference type="EMBL" id="VMRX01000054">
    <property type="protein sequence ID" value="TVT30729.1"/>
    <property type="molecule type" value="Genomic_DNA"/>
</dbReference>
<gene>
    <name evidence="1" type="ORF">FHK81_16340</name>
</gene>
<reference evidence="1 2" key="1">
    <citation type="submission" date="2019-07" db="EMBL/GenBank/DDBJ databases">
        <title>The pathways for chlorine oxyanion respiration interact through the shared metabolite chlorate.</title>
        <authorList>
            <person name="Barnum T.P."/>
            <person name="Cheng Y."/>
            <person name="Hill K.A."/>
            <person name="Lucas L.N."/>
            <person name="Carlson H.K."/>
            <person name="Coates J.D."/>
        </authorList>
    </citation>
    <scope>NUCLEOTIDE SEQUENCE [LARGE SCALE GENOMIC DNA]</scope>
    <source>
        <strain evidence="1">UCB</strain>
    </source>
</reference>
<comment type="caution">
    <text evidence="1">The sequence shown here is derived from an EMBL/GenBank/DDBJ whole genome shotgun (WGS) entry which is preliminary data.</text>
</comment>
<evidence type="ECO:0000313" key="1">
    <source>
        <dbReference type="EMBL" id="TVT30729.1"/>
    </source>
</evidence>
<sequence length="135" mass="15596">MSIWHEELEIALWPVEDQPLGSSGLTFAISNLLSRVEVYHQCRVGYVKDRRTQMETMPHCWIELPDGWCIDLTLRRWLDDDDAIPHGVFRFSDHPRVCYHGSPLQVPDLDDETLEAMTDGIHTSIRLPPMIDRAA</sequence>
<name>A0A558B2J6_9GAMM</name>
<protein>
    <submittedName>
        <fullName evidence="1">Uncharacterized protein</fullName>
    </submittedName>
</protein>
<accession>A0A558B2J6</accession>